<dbReference type="Pfam" id="PF22692">
    <property type="entry name" value="LlgE_F_G_D1"/>
    <property type="match status" value="1"/>
</dbReference>
<proteinExistence type="predicted"/>
<accession>A0A7C4QQJ9</accession>
<feature type="domain" description="Flagellar hook protein FlgE/F/G-like D1" evidence="3">
    <location>
        <begin position="218"/>
        <end position="281"/>
    </location>
</feature>
<feature type="region of interest" description="Disordered" evidence="1">
    <location>
        <begin position="41"/>
        <end position="72"/>
    </location>
</feature>
<organism evidence="4">
    <name type="scientific">Schlesneria paludicola</name>
    <dbReference type="NCBI Taxonomy" id="360056"/>
    <lineage>
        <taxon>Bacteria</taxon>
        <taxon>Pseudomonadati</taxon>
        <taxon>Planctomycetota</taxon>
        <taxon>Planctomycetia</taxon>
        <taxon>Planctomycetales</taxon>
        <taxon>Planctomycetaceae</taxon>
        <taxon>Schlesneria</taxon>
    </lineage>
</organism>
<dbReference type="SUPFAM" id="SSF117143">
    <property type="entry name" value="Flagellar hook protein flgE"/>
    <property type="match status" value="1"/>
</dbReference>
<evidence type="ECO:0000256" key="2">
    <source>
        <dbReference type="SAM" id="SignalP"/>
    </source>
</evidence>
<feature type="chain" id="PRO_5028293723" evidence="2">
    <location>
        <begin position="23"/>
        <end position="369"/>
    </location>
</feature>
<dbReference type="AlphaFoldDB" id="A0A7C4QQJ9"/>
<sequence length="369" mass="39612">MKLWGVAILAACLGWWLAPRTAGLMSATGATTSVHELVSADASIPPDESPPRKLSDAAPASAVKNPSASSQEVRDVIERELKDAPAEERQIWFDELKGLPPGIVEDLLRLRRQLNPRREPAEKPPGRLVPVPLTADTPVGDWSGTVSVLRRVRALHLQNLANVHSPGYRRLLPLTLPAAAPLDAEGESPNGWGCRWHGVRVDVKPGAVFATGRPLDVAIDGPGWFMVRTAEGLAYTRCGQLMIDTQQRLCVAASEQPFPLEPTVSCPAGPQGITIHPDGRVLSKSVNGAGPTKCGQIQLADLPDHSMLRYSANGLLALPAEAEAAVLAPPRTAGLGSLVPMALEWSNVVPDEEWAEVERIDRWLNAVAR</sequence>
<keyword evidence="4" id="KW-0966">Cell projection</keyword>
<gene>
    <name evidence="4" type="ORF">ENS64_13525</name>
</gene>
<evidence type="ECO:0000259" key="3">
    <source>
        <dbReference type="Pfam" id="PF22692"/>
    </source>
</evidence>
<keyword evidence="2" id="KW-0732">Signal</keyword>
<evidence type="ECO:0000256" key="1">
    <source>
        <dbReference type="SAM" id="MobiDB-lite"/>
    </source>
</evidence>
<dbReference type="InterPro" id="IPR053967">
    <property type="entry name" value="LlgE_F_G-like_D1"/>
</dbReference>
<name>A0A7C4QQJ9_9PLAN</name>
<comment type="caution">
    <text evidence="4">The sequence shown here is derived from an EMBL/GenBank/DDBJ whole genome shotgun (WGS) entry which is preliminary data.</text>
</comment>
<evidence type="ECO:0000313" key="4">
    <source>
        <dbReference type="EMBL" id="HGT40263.1"/>
    </source>
</evidence>
<dbReference type="InterPro" id="IPR037925">
    <property type="entry name" value="FlgE/F/G-like"/>
</dbReference>
<feature type="signal peptide" evidence="2">
    <location>
        <begin position="1"/>
        <end position="22"/>
    </location>
</feature>
<dbReference type="EMBL" id="DSVQ01000016">
    <property type="protein sequence ID" value="HGT40263.1"/>
    <property type="molecule type" value="Genomic_DNA"/>
</dbReference>
<keyword evidence="4" id="KW-0969">Cilium</keyword>
<reference evidence="4" key="1">
    <citation type="journal article" date="2020" name="mSystems">
        <title>Genome- and Community-Level Interaction Insights into Carbon Utilization and Element Cycling Functions of Hydrothermarchaeota in Hydrothermal Sediment.</title>
        <authorList>
            <person name="Zhou Z."/>
            <person name="Liu Y."/>
            <person name="Xu W."/>
            <person name="Pan J."/>
            <person name="Luo Z.H."/>
            <person name="Li M."/>
        </authorList>
    </citation>
    <scope>NUCLEOTIDE SEQUENCE [LARGE SCALE GENOMIC DNA]</scope>
    <source>
        <strain evidence="4">SpSt-508</strain>
    </source>
</reference>
<keyword evidence="4" id="KW-0282">Flagellum</keyword>
<protein>
    <submittedName>
        <fullName evidence="4">Flagellar hook basal-body protein</fullName>
    </submittedName>
</protein>